<organism evidence="2 3">
    <name type="scientific">Urochloa decumbens</name>
    <dbReference type="NCBI Taxonomy" id="240449"/>
    <lineage>
        <taxon>Eukaryota</taxon>
        <taxon>Viridiplantae</taxon>
        <taxon>Streptophyta</taxon>
        <taxon>Embryophyta</taxon>
        <taxon>Tracheophyta</taxon>
        <taxon>Spermatophyta</taxon>
        <taxon>Magnoliopsida</taxon>
        <taxon>Liliopsida</taxon>
        <taxon>Poales</taxon>
        <taxon>Poaceae</taxon>
        <taxon>PACMAD clade</taxon>
        <taxon>Panicoideae</taxon>
        <taxon>Panicodae</taxon>
        <taxon>Paniceae</taxon>
        <taxon>Melinidinae</taxon>
        <taxon>Urochloa</taxon>
    </lineage>
</organism>
<keyword evidence="1" id="KW-0732">Signal</keyword>
<sequence length="85" mass="10038">MAWHTLLYCFPLFHAQLFLELIWVNCLEGFSNAHRSGKGYSYEDTCITACFFYLICKMFRSIKSKIEVHLHFLYCSFSLNSSHIN</sequence>
<reference evidence="3" key="1">
    <citation type="submission" date="2024-06" db="EMBL/GenBank/DDBJ databases">
        <authorList>
            <person name="Ryan C."/>
        </authorList>
    </citation>
    <scope>NUCLEOTIDE SEQUENCE [LARGE SCALE GENOMIC DNA]</scope>
</reference>
<dbReference type="AlphaFoldDB" id="A0ABC8ZRB5"/>
<dbReference type="Proteomes" id="UP001497457">
    <property type="component" value="Chromosome 19rd"/>
</dbReference>
<feature type="non-terminal residue" evidence="2">
    <location>
        <position position="85"/>
    </location>
</feature>
<evidence type="ECO:0000256" key="1">
    <source>
        <dbReference type="SAM" id="SignalP"/>
    </source>
</evidence>
<feature type="signal peptide" evidence="1">
    <location>
        <begin position="1"/>
        <end position="29"/>
    </location>
</feature>
<name>A0ABC8ZRB5_9POAL</name>
<accession>A0ABC8ZRB5</accession>
<feature type="chain" id="PRO_5044859569" description="Secreted protein" evidence="1">
    <location>
        <begin position="30"/>
        <end position="85"/>
    </location>
</feature>
<feature type="non-terminal residue" evidence="2">
    <location>
        <position position="1"/>
    </location>
</feature>
<dbReference type="EMBL" id="OZ075129">
    <property type="protein sequence ID" value="CAL4962642.1"/>
    <property type="molecule type" value="Genomic_DNA"/>
</dbReference>
<gene>
    <name evidence="2" type="ORF">URODEC1_LOCUS45747</name>
</gene>
<evidence type="ECO:0000313" key="3">
    <source>
        <dbReference type="Proteomes" id="UP001497457"/>
    </source>
</evidence>
<evidence type="ECO:0008006" key="4">
    <source>
        <dbReference type="Google" id="ProtNLM"/>
    </source>
</evidence>
<reference evidence="2 3" key="2">
    <citation type="submission" date="2024-10" db="EMBL/GenBank/DDBJ databases">
        <authorList>
            <person name="Ryan C."/>
        </authorList>
    </citation>
    <scope>NUCLEOTIDE SEQUENCE [LARGE SCALE GENOMIC DNA]</scope>
</reference>
<protein>
    <recommendedName>
        <fullName evidence="4">Secreted protein</fullName>
    </recommendedName>
</protein>
<keyword evidence="3" id="KW-1185">Reference proteome</keyword>
<proteinExistence type="predicted"/>
<evidence type="ECO:0000313" key="2">
    <source>
        <dbReference type="EMBL" id="CAL4962642.1"/>
    </source>
</evidence>